<evidence type="ECO:0000256" key="13">
    <source>
        <dbReference type="SAM" id="Phobius"/>
    </source>
</evidence>
<dbReference type="PANTHER" id="PTHR45840">
    <property type="entry name" value="RHOMBOID-RELATED PROTEIN"/>
    <property type="match status" value="1"/>
</dbReference>
<evidence type="ECO:0000313" key="15">
    <source>
        <dbReference type="EMBL" id="CAI5446660.1"/>
    </source>
</evidence>
<evidence type="ECO:0000256" key="5">
    <source>
        <dbReference type="ARBA" id="ARBA00022670"/>
    </source>
</evidence>
<reference evidence="15" key="1">
    <citation type="submission" date="2022-11" db="EMBL/GenBank/DDBJ databases">
        <authorList>
            <person name="Kikuchi T."/>
        </authorList>
    </citation>
    <scope>NUCLEOTIDE SEQUENCE</scope>
    <source>
        <strain evidence="15">PS1010</strain>
    </source>
</reference>
<dbReference type="Proteomes" id="UP001152747">
    <property type="component" value="Unassembled WGS sequence"/>
</dbReference>
<dbReference type="Gene3D" id="1.20.1540.10">
    <property type="entry name" value="Rhomboid-like"/>
    <property type="match status" value="1"/>
</dbReference>
<keyword evidence="8" id="KW-0720">Serine protease</keyword>
<dbReference type="EMBL" id="CANHGI010000003">
    <property type="protein sequence ID" value="CAI5446660.1"/>
    <property type="molecule type" value="Genomic_DNA"/>
</dbReference>
<feature type="transmembrane region" description="Helical" evidence="13">
    <location>
        <begin position="212"/>
        <end position="229"/>
    </location>
</feature>
<keyword evidence="5" id="KW-0645">Protease</keyword>
<comment type="subcellular location">
    <subcellularLocation>
        <location evidence="2">Membrane</location>
        <topology evidence="2">Multi-pass membrane protein</topology>
    </subcellularLocation>
</comment>
<keyword evidence="7" id="KW-0378">Hydrolase</keyword>
<feature type="transmembrane region" description="Helical" evidence="13">
    <location>
        <begin position="267"/>
        <end position="286"/>
    </location>
</feature>
<evidence type="ECO:0000313" key="16">
    <source>
        <dbReference type="Proteomes" id="UP001152747"/>
    </source>
</evidence>
<feature type="domain" description="Peptidase S54 rhomboid" evidence="14">
    <location>
        <begin position="170"/>
        <end position="315"/>
    </location>
</feature>
<dbReference type="FunFam" id="1.20.1540.10:FF:000007">
    <property type="entry name" value="Rhomboid like 2"/>
    <property type="match status" value="1"/>
</dbReference>
<dbReference type="InterPro" id="IPR051739">
    <property type="entry name" value="Rhomboid_IM_Serine_Proteases"/>
</dbReference>
<dbReference type="PANTHER" id="PTHR45840:SF2">
    <property type="entry name" value="PROTEIN RHOMBOID-RELATED"/>
    <property type="match status" value="1"/>
</dbReference>
<dbReference type="GO" id="GO:0016020">
    <property type="term" value="C:membrane"/>
    <property type="evidence" value="ECO:0007669"/>
    <property type="project" value="UniProtKB-SubCell"/>
</dbReference>
<dbReference type="InterPro" id="IPR017213">
    <property type="entry name" value="Peptidase_S54_rhomboid_met"/>
</dbReference>
<comment type="similarity">
    <text evidence="3 11">Belongs to the peptidase S54 family.</text>
</comment>
<evidence type="ECO:0000256" key="8">
    <source>
        <dbReference type="ARBA" id="ARBA00022825"/>
    </source>
</evidence>
<proteinExistence type="inferred from homology"/>
<evidence type="ECO:0000256" key="12">
    <source>
        <dbReference type="PIRSR" id="PIRSR037470-50"/>
    </source>
</evidence>
<dbReference type="InterPro" id="IPR022764">
    <property type="entry name" value="Peptidase_S54_rhomboid_dom"/>
</dbReference>
<feature type="transmembrane region" description="Helical" evidence="13">
    <location>
        <begin position="180"/>
        <end position="200"/>
    </location>
</feature>
<dbReference type="EC" id="3.4.21.105" evidence="4"/>
<dbReference type="OrthoDB" id="418595at2759"/>
<keyword evidence="9 13" id="KW-1133">Transmembrane helix</keyword>
<dbReference type="Pfam" id="PF01694">
    <property type="entry name" value="Rhomboid"/>
    <property type="match status" value="1"/>
</dbReference>
<feature type="transmembrane region" description="Helical" evidence="13">
    <location>
        <begin position="235"/>
        <end position="255"/>
    </location>
</feature>
<protein>
    <recommendedName>
        <fullName evidence="4">rhomboid protease</fullName>
        <ecNumber evidence="4">3.4.21.105</ecNumber>
    </recommendedName>
</protein>
<dbReference type="PIRSF" id="PIRSF037470">
    <property type="entry name" value="Rhomboid"/>
    <property type="match status" value="1"/>
</dbReference>
<evidence type="ECO:0000256" key="3">
    <source>
        <dbReference type="ARBA" id="ARBA00009045"/>
    </source>
</evidence>
<evidence type="ECO:0000256" key="2">
    <source>
        <dbReference type="ARBA" id="ARBA00004141"/>
    </source>
</evidence>
<evidence type="ECO:0000256" key="11">
    <source>
        <dbReference type="PIRNR" id="PIRNR037470"/>
    </source>
</evidence>
<feature type="transmembrane region" description="Helical" evidence="13">
    <location>
        <begin position="325"/>
        <end position="347"/>
    </location>
</feature>
<feature type="active site" evidence="12">
    <location>
        <position position="299"/>
    </location>
</feature>
<feature type="active site" description="Nucleophile" evidence="12">
    <location>
        <position position="239"/>
    </location>
</feature>
<evidence type="ECO:0000256" key="7">
    <source>
        <dbReference type="ARBA" id="ARBA00022801"/>
    </source>
</evidence>
<evidence type="ECO:0000259" key="14">
    <source>
        <dbReference type="Pfam" id="PF01694"/>
    </source>
</evidence>
<dbReference type="GO" id="GO:0004252">
    <property type="term" value="F:serine-type endopeptidase activity"/>
    <property type="evidence" value="ECO:0007669"/>
    <property type="project" value="UniProtKB-UniRule"/>
</dbReference>
<dbReference type="InterPro" id="IPR035952">
    <property type="entry name" value="Rhomboid-like_sf"/>
</dbReference>
<evidence type="ECO:0000256" key="10">
    <source>
        <dbReference type="ARBA" id="ARBA00023136"/>
    </source>
</evidence>
<dbReference type="SUPFAM" id="SSF144091">
    <property type="entry name" value="Rhomboid-like"/>
    <property type="match status" value="1"/>
</dbReference>
<gene>
    <name evidence="15" type="ORF">CAMP_LOCUS9297</name>
</gene>
<evidence type="ECO:0000256" key="1">
    <source>
        <dbReference type="ARBA" id="ARBA00000156"/>
    </source>
</evidence>
<evidence type="ECO:0000256" key="9">
    <source>
        <dbReference type="ARBA" id="ARBA00022989"/>
    </source>
</evidence>
<feature type="transmembrane region" description="Helical" evidence="13">
    <location>
        <begin position="298"/>
        <end position="318"/>
    </location>
</feature>
<name>A0A9P1IKE0_9PELO</name>
<sequence length="361" mass="41259">MFSSEGKYRKTYRHQFDQLRDNENELPLSIIASRAVSRNIPLNEMQLNALSKSNDEYVDVDGFQQIITSKMAQKSLMKRMLYDIADPVMSKSQKVEVHSYIDAYSWCPPPLFILLITIAQVATFLVYFETETPSPFSRKRSIWTDCAGCYIHENHSLQPGILIFAPKLREEAWRFFSYQFLHAGLNHLLGNCIMQLLVGLPLEVAHKSWRIAPLYLLAVGSGALLQYAIDTKSLLVGASAGVYALIFAHIANVILNWHEMPFRWARVIVLGTFVSYDFGAAIWRRFYEEECDQISHSAHISGAITGLLFGYCILYNVVEHKIETIVRYLCIFLYSLFLVITITLVILRAPHSEPLWSSKCS</sequence>
<dbReference type="GO" id="GO:0006508">
    <property type="term" value="P:proteolysis"/>
    <property type="evidence" value="ECO:0007669"/>
    <property type="project" value="UniProtKB-KW"/>
</dbReference>
<accession>A0A9P1IKE0</accession>
<evidence type="ECO:0000256" key="4">
    <source>
        <dbReference type="ARBA" id="ARBA00013039"/>
    </source>
</evidence>
<organism evidence="15 16">
    <name type="scientific">Caenorhabditis angaria</name>
    <dbReference type="NCBI Taxonomy" id="860376"/>
    <lineage>
        <taxon>Eukaryota</taxon>
        <taxon>Metazoa</taxon>
        <taxon>Ecdysozoa</taxon>
        <taxon>Nematoda</taxon>
        <taxon>Chromadorea</taxon>
        <taxon>Rhabditida</taxon>
        <taxon>Rhabditina</taxon>
        <taxon>Rhabditomorpha</taxon>
        <taxon>Rhabditoidea</taxon>
        <taxon>Rhabditidae</taxon>
        <taxon>Peloderinae</taxon>
        <taxon>Caenorhabditis</taxon>
    </lineage>
</organism>
<feature type="transmembrane region" description="Helical" evidence="13">
    <location>
        <begin position="111"/>
        <end position="128"/>
    </location>
</feature>
<keyword evidence="16" id="KW-1185">Reference proteome</keyword>
<keyword evidence="10 13" id="KW-0472">Membrane</keyword>
<dbReference type="AlphaFoldDB" id="A0A9P1IKE0"/>
<comment type="catalytic activity">
    <reaction evidence="1">
        <text>Cleaves type-1 transmembrane domains using a catalytic dyad composed of serine and histidine that are contributed by different transmembrane domains.</text>
        <dbReference type="EC" id="3.4.21.105"/>
    </reaction>
</comment>
<comment type="caution">
    <text evidence="15">The sequence shown here is derived from an EMBL/GenBank/DDBJ whole genome shotgun (WGS) entry which is preliminary data.</text>
</comment>
<evidence type="ECO:0000256" key="6">
    <source>
        <dbReference type="ARBA" id="ARBA00022692"/>
    </source>
</evidence>
<keyword evidence="6 13" id="KW-0812">Transmembrane</keyword>